<feature type="region of interest" description="Disordered" evidence="1">
    <location>
        <begin position="246"/>
        <end position="341"/>
    </location>
</feature>
<dbReference type="Proteomes" id="UP000297814">
    <property type="component" value="Unassembled WGS sequence"/>
</dbReference>
<keyword evidence="3" id="KW-1185">Reference proteome</keyword>
<feature type="region of interest" description="Disordered" evidence="1">
    <location>
        <begin position="58"/>
        <end position="232"/>
    </location>
</feature>
<organism evidence="2 3">
    <name type="scientific">Botrytis hyacinthi</name>
    <dbReference type="NCBI Taxonomy" id="278943"/>
    <lineage>
        <taxon>Eukaryota</taxon>
        <taxon>Fungi</taxon>
        <taxon>Dikarya</taxon>
        <taxon>Ascomycota</taxon>
        <taxon>Pezizomycotina</taxon>
        <taxon>Leotiomycetes</taxon>
        <taxon>Helotiales</taxon>
        <taxon>Sclerotiniaceae</taxon>
        <taxon>Botrytis</taxon>
    </lineage>
</organism>
<feature type="compositionally biased region" description="Polar residues" evidence="1">
    <location>
        <begin position="185"/>
        <end position="199"/>
    </location>
</feature>
<sequence length="437" mass="48365">MFSHKRKATDKKDTEPSSSTNKREQCSAIRSNGKRCSGDGKYDGLKGSICRACYEKARRRATVGNVASSSKPQERSSRRSSPSVNPQSSTAQKYSHRGTKTGTGPHHVEASSNKGKRPASNSPLSGRLSPNYQPTSSDLREFGTSEGPDSLQSRQIPAYGQGSYPVEYESYIPPQPSYRPVSPDVTGTYSPNFQTSGYGQQADPAESELYQPPQSPYHPQSPKFRGLKIPETELAPSAYASQVVEQPFKQSLDAQQSQYPNREYDEGDLYSADTPPREIRQTPSVTSVPRRRPLVEDSRDPAPPRRVRQWERGYSSKKHSGSGLHHSTTTAGGEGSSGLNRVPNVAEIQSQMRSTSIEDRNILATSDVRGSYDQMTSTSYAPLGTGAGPSSFLLPEVAQGVVRDGQWEYEKQQWELNKHEMRRRYLDQYPKVMAQST</sequence>
<dbReference type="EMBL" id="PQXK01000049">
    <property type="protein sequence ID" value="TGO39689.1"/>
    <property type="molecule type" value="Genomic_DNA"/>
</dbReference>
<accession>A0A4Z1GV80</accession>
<evidence type="ECO:0000313" key="2">
    <source>
        <dbReference type="EMBL" id="TGO39689.1"/>
    </source>
</evidence>
<proteinExistence type="predicted"/>
<feature type="compositionally biased region" description="Polar residues" evidence="1">
    <location>
        <begin position="246"/>
        <end position="260"/>
    </location>
</feature>
<reference evidence="2 3" key="1">
    <citation type="submission" date="2017-12" db="EMBL/GenBank/DDBJ databases">
        <title>Comparative genomics of Botrytis spp.</title>
        <authorList>
            <person name="Valero-Jimenez C.A."/>
            <person name="Tapia P."/>
            <person name="Veloso J."/>
            <person name="Silva-Moreno E."/>
            <person name="Staats M."/>
            <person name="Valdes J.H."/>
            <person name="Van Kan J.A.L."/>
        </authorList>
    </citation>
    <scope>NUCLEOTIDE SEQUENCE [LARGE SCALE GENOMIC DNA]</scope>
    <source>
        <strain evidence="2 3">Bh0001</strain>
    </source>
</reference>
<name>A0A4Z1GV80_9HELO</name>
<dbReference type="AlphaFoldDB" id="A0A4Z1GV80"/>
<protein>
    <submittedName>
        <fullName evidence="2">Uncharacterized protein</fullName>
    </submittedName>
</protein>
<feature type="region of interest" description="Disordered" evidence="1">
    <location>
        <begin position="1"/>
        <end position="46"/>
    </location>
</feature>
<feature type="compositionally biased region" description="Low complexity" evidence="1">
    <location>
        <begin position="321"/>
        <end position="331"/>
    </location>
</feature>
<evidence type="ECO:0000313" key="3">
    <source>
        <dbReference type="Proteomes" id="UP000297814"/>
    </source>
</evidence>
<gene>
    <name evidence="2" type="ORF">BHYA_0049g00250</name>
</gene>
<feature type="compositionally biased region" description="Low complexity" evidence="1">
    <location>
        <begin position="79"/>
        <end position="89"/>
    </location>
</feature>
<comment type="caution">
    <text evidence="2">The sequence shown here is derived from an EMBL/GenBank/DDBJ whole genome shotgun (WGS) entry which is preliminary data.</text>
</comment>
<feature type="compositionally biased region" description="Polar residues" evidence="1">
    <location>
        <begin position="119"/>
        <end position="137"/>
    </location>
</feature>
<feature type="compositionally biased region" description="Basic and acidic residues" evidence="1">
    <location>
        <begin position="10"/>
        <end position="25"/>
    </location>
</feature>
<feature type="compositionally biased region" description="Basic and acidic residues" evidence="1">
    <location>
        <begin position="293"/>
        <end position="311"/>
    </location>
</feature>
<evidence type="ECO:0000256" key="1">
    <source>
        <dbReference type="SAM" id="MobiDB-lite"/>
    </source>
</evidence>